<name>A0ABT2Y8F9_9MOLU</name>
<dbReference type="PANTHER" id="PTHR43520">
    <property type="entry name" value="ATP7, ISOFORM B"/>
    <property type="match status" value="1"/>
</dbReference>
<evidence type="ECO:0000256" key="2">
    <source>
        <dbReference type="ARBA" id="ARBA00006024"/>
    </source>
</evidence>
<evidence type="ECO:0000256" key="3">
    <source>
        <dbReference type="ARBA" id="ARBA00015102"/>
    </source>
</evidence>
<keyword evidence="9" id="KW-0187">Copper transport</keyword>
<sequence>MDKKTFLIEGMTCAACVRSVEKATTKVDGVGKVTVNLITNKMEVEFDPEKANIDTIEDSVKKAGYKAVLMTETKQFSVEGMTCAACVNAVEKTAKKTPGVIAAEVNLTTEKLKISVDPNAFDVDQLKRKIMIAGYQLKTEKTMDEHQKSKDRASKVMLLKFIFSVLFTLPLLYIAMGHMVGLPLPGWLDPHMASKNFAITQFLLTLPVIIIGYQFYFIGFKTLLHKNPNMDTLVALGTGAAFIQGIYGTFLILTERVHTTPLYFETAAVIITLIILGKYFETISKGKTSEAIKKLVDLSPKTATVLIQNEEHVIPVEDVIKDDVILVKPGERVPVDGIIVSGLTSIDESMITGESIPVEKKPGDAVIGASINKNGALTIKATKVGKDSTLAQIIKLVEDAQSSKAPIAKLADKISGIFVPIVMILAALTFVFWLIMGKSFDFSFLNMIAVLVIACPCALGLATPTAIMVGTGKGASHGILIKSGEALEKAHEIDVVVLDKTGTITQGVPQVKKIIATSTYSEEQLLQLSASLEVNSEHPLGEAIVSMAKSKNYKLKAVEHFLNHPGFGVEGSIDGKQIYIGNVKFVNQLKVKIGQLQKLANELSEAGNTLIYVVIDQTVAGLIAIADAIKPTSKEAIELLRNKGIQVYMMTGDHQITAKAIAQEVGITQVIAEVLPEDKSKEVGKLKDQGFKVAMVGDGINDAPALALADVGIAIGNGTDVAIESADIVLMRNDLRDVSTAIELSKKTIINIKENLFWAFFYNTLGIPVAMGVLYLFGGPLLDPMLAGAAMSFSSVSVVMNALRLKRFKPQRKEVKS</sequence>
<dbReference type="InterPro" id="IPR008250">
    <property type="entry name" value="ATPase_P-typ_transduc_dom_A_sf"/>
</dbReference>
<dbReference type="NCBIfam" id="TIGR00003">
    <property type="entry name" value="copper ion binding protein"/>
    <property type="match status" value="2"/>
</dbReference>
<dbReference type="Proteomes" id="UP001177160">
    <property type="component" value="Unassembled WGS sequence"/>
</dbReference>
<feature type="domain" description="HMA" evidence="19">
    <location>
        <begin position="2"/>
        <end position="68"/>
    </location>
</feature>
<organism evidence="20 21">
    <name type="scientific">Paracholeplasma manati</name>
    <dbReference type="NCBI Taxonomy" id="591373"/>
    <lineage>
        <taxon>Bacteria</taxon>
        <taxon>Bacillati</taxon>
        <taxon>Mycoplasmatota</taxon>
        <taxon>Mollicutes</taxon>
        <taxon>Acholeplasmatales</taxon>
        <taxon>Acholeplasmataceae</taxon>
        <taxon>Paracholeplasma</taxon>
    </lineage>
</organism>
<dbReference type="Pfam" id="PF00403">
    <property type="entry name" value="HMA"/>
    <property type="match status" value="2"/>
</dbReference>
<dbReference type="SFLD" id="SFLDS00003">
    <property type="entry name" value="Haloacid_Dehalogenase"/>
    <property type="match status" value="1"/>
</dbReference>
<feature type="transmembrane region" description="Helical" evidence="18">
    <location>
        <begin position="260"/>
        <end position="280"/>
    </location>
</feature>
<evidence type="ECO:0000313" key="20">
    <source>
        <dbReference type="EMBL" id="MCV2232305.1"/>
    </source>
</evidence>
<evidence type="ECO:0000256" key="7">
    <source>
        <dbReference type="ARBA" id="ARBA00022737"/>
    </source>
</evidence>
<dbReference type="Pfam" id="PF00702">
    <property type="entry name" value="Hydrolase"/>
    <property type="match status" value="1"/>
</dbReference>
<keyword evidence="10 18" id="KW-0067">ATP-binding</keyword>
<dbReference type="SUPFAM" id="SSF81665">
    <property type="entry name" value="Calcium ATPase, transmembrane domain M"/>
    <property type="match status" value="1"/>
</dbReference>
<keyword evidence="12" id="KW-1278">Translocase</keyword>
<dbReference type="PANTHER" id="PTHR43520:SF8">
    <property type="entry name" value="P-TYPE CU(+) TRANSPORTER"/>
    <property type="match status" value="1"/>
</dbReference>
<dbReference type="NCBIfam" id="TIGR01511">
    <property type="entry name" value="ATPase-IB1_Cu"/>
    <property type="match status" value="1"/>
</dbReference>
<evidence type="ECO:0000256" key="17">
    <source>
        <dbReference type="ARBA" id="ARBA00033239"/>
    </source>
</evidence>
<evidence type="ECO:0000256" key="12">
    <source>
        <dbReference type="ARBA" id="ARBA00022967"/>
    </source>
</evidence>
<evidence type="ECO:0000256" key="13">
    <source>
        <dbReference type="ARBA" id="ARBA00022989"/>
    </source>
</evidence>
<feature type="domain" description="HMA" evidence="19">
    <location>
        <begin position="72"/>
        <end position="138"/>
    </location>
</feature>
<feature type="transmembrane region" description="Helical" evidence="18">
    <location>
        <begin position="784"/>
        <end position="803"/>
    </location>
</feature>
<feature type="transmembrane region" description="Helical" evidence="18">
    <location>
        <begin position="232"/>
        <end position="254"/>
    </location>
</feature>
<dbReference type="InterPro" id="IPR036412">
    <property type="entry name" value="HAD-like_sf"/>
</dbReference>
<dbReference type="SFLD" id="SFLDG00002">
    <property type="entry name" value="C1.7:_P-type_atpase_like"/>
    <property type="match status" value="1"/>
</dbReference>
<evidence type="ECO:0000256" key="11">
    <source>
        <dbReference type="ARBA" id="ARBA00022842"/>
    </source>
</evidence>
<evidence type="ECO:0000256" key="15">
    <source>
        <dbReference type="ARBA" id="ARBA00023136"/>
    </source>
</evidence>
<keyword evidence="9" id="KW-0186">Copper</keyword>
<dbReference type="Gene3D" id="3.40.1110.10">
    <property type="entry name" value="Calcium-transporting ATPase, cytoplasmic domain N"/>
    <property type="match status" value="1"/>
</dbReference>
<dbReference type="InterPro" id="IPR023298">
    <property type="entry name" value="ATPase_P-typ_TM_dom_sf"/>
</dbReference>
<dbReference type="InterPro" id="IPR027256">
    <property type="entry name" value="P-typ_ATPase_IB"/>
</dbReference>
<evidence type="ECO:0000256" key="10">
    <source>
        <dbReference type="ARBA" id="ARBA00022840"/>
    </source>
</evidence>
<keyword evidence="21" id="KW-1185">Reference proteome</keyword>
<dbReference type="PRINTS" id="PR00119">
    <property type="entry name" value="CATATPASE"/>
</dbReference>
<dbReference type="InterPro" id="IPR018303">
    <property type="entry name" value="ATPase_P-typ_P_site"/>
</dbReference>
<evidence type="ECO:0000256" key="8">
    <source>
        <dbReference type="ARBA" id="ARBA00022741"/>
    </source>
</evidence>
<feature type="transmembrane region" description="Helical" evidence="18">
    <location>
        <begin position="442"/>
        <end position="463"/>
    </location>
</feature>
<dbReference type="InterPro" id="IPR006121">
    <property type="entry name" value="HMA_dom"/>
</dbReference>
<dbReference type="NCBIfam" id="TIGR01525">
    <property type="entry name" value="ATPase-IB_hvy"/>
    <property type="match status" value="1"/>
</dbReference>
<dbReference type="PROSITE" id="PS00154">
    <property type="entry name" value="ATPASE_E1_E2"/>
    <property type="match status" value="1"/>
</dbReference>
<protein>
    <recommendedName>
        <fullName evidence="3">Copper-exporting P-type ATPase</fullName>
    </recommendedName>
    <alternativeName>
        <fullName evidence="16">Copper-exporting P-type ATPase A</fullName>
    </alternativeName>
    <alternativeName>
        <fullName evidence="17">Cu(+)-exporting ATPase</fullName>
    </alternativeName>
</protein>
<comment type="caution">
    <text evidence="20">The sequence shown here is derived from an EMBL/GenBank/DDBJ whole genome shotgun (WGS) entry which is preliminary data.</text>
</comment>
<keyword evidence="15 18" id="KW-0472">Membrane</keyword>
<feature type="transmembrane region" description="Helical" evidence="18">
    <location>
        <begin position="414"/>
        <end position="436"/>
    </location>
</feature>
<keyword evidence="7" id="KW-0677">Repeat</keyword>
<dbReference type="PRINTS" id="PR00942">
    <property type="entry name" value="CUATPASEI"/>
</dbReference>
<evidence type="ECO:0000259" key="19">
    <source>
        <dbReference type="PROSITE" id="PS50846"/>
    </source>
</evidence>
<dbReference type="SFLD" id="SFLDF00027">
    <property type="entry name" value="p-type_atpase"/>
    <property type="match status" value="1"/>
</dbReference>
<keyword evidence="11" id="KW-0460">Magnesium</keyword>
<evidence type="ECO:0000256" key="18">
    <source>
        <dbReference type="RuleBase" id="RU362081"/>
    </source>
</evidence>
<feature type="transmembrane region" description="Helical" evidence="18">
    <location>
        <begin position="756"/>
        <end position="778"/>
    </location>
</feature>
<evidence type="ECO:0000313" key="21">
    <source>
        <dbReference type="Proteomes" id="UP001177160"/>
    </source>
</evidence>
<keyword evidence="8 18" id="KW-0547">Nucleotide-binding</keyword>
<dbReference type="Gene3D" id="2.70.150.10">
    <property type="entry name" value="Calcium-transporting ATPase, cytoplasmic transduction domain A"/>
    <property type="match status" value="1"/>
</dbReference>
<comment type="similarity">
    <text evidence="2 18">Belongs to the cation transport ATPase (P-type) (TC 3.A.3) family. Type IB subfamily.</text>
</comment>
<dbReference type="InterPro" id="IPR023299">
    <property type="entry name" value="ATPase_P-typ_cyto_dom_N"/>
</dbReference>
<dbReference type="InterPro" id="IPR044492">
    <property type="entry name" value="P_typ_ATPase_HD_dom"/>
</dbReference>
<comment type="subcellular location">
    <subcellularLocation>
        <location evidence="18">Cell membrane</location>
    </subcellularLocation>
    <subcellularLocation>
        <location evidence="1">Endomembrane system</location>
        <topology evidence="1">Multi-pass membrane protein</topology>
    </subcellularLocation>
</comment>
<keyword evidence="5 18" id="KW-0812">Transmembrane</keyword>
<dbReference type="EMBL" id="JAOVQM010000003">
    <property type="protein sequence ID" value="MCV2232305.1"/>
    <property type="molecule type" value="Genomic_DNA"/>
</dbReference>
<evidence type="ECO:0000256" key="4">
    <source>
        <dbReference type="ARBA" id="ARBA00022448"/>
    </source>
</evidence>
<evidence type="ECO:0000256" key="5">
    <source>
        <dbReference type="ARBA" id="ARBA00022692"/>
    </source>
</evidence>
<evidence type="ECO:0000256" key="14">
    <source>
        <dbReference type="ARBA" id="ARBA00023065"/>
    </source>
</evidence>
<dbReference type="Gene3D" id="3.40.50.1000">
    <property type="entry name" value="HAD superfamily/HAD-like"/>
    <property type="match status" value="1"/>
</dbReference>
<dbReference type="PROSITE" id="PS50846">
    <property type="entry name" value="HMA_2"/>
    <property type="match status" value="2"/>
</dbReference>
<dbReference type="InterPro" id="IPR001757">
    <property type="entry name" value="P_typ_ATPase"/>
</dbReference>
<dbReference type="PRINTS" id="PR00943">
    <property type="entry name" value="CUATPASE"/>
</dbReference>
<reference evidence="20" key="1">
    <citation type="submission" date="2022-09" db="EMBL/GenBank/DDBJ databases">
        <title>Novel Mycoplasma species identified in domestic and wild animals.</title>
        <authorList>
            <person name="Volokhov D.V."/>
            <person name="Furtak V.A."/>
            <person name="Zagorodnyaya T.A."/>
        </authorList>
    </citation>
    <scope>NUCLEOTIDE SEQUENCE</scope>
    <source>
        <strain evidence="20">Oakley</strain>
    </source>
</reference>
<keyword evidence="4" id="KW-0813">Transport</keyword>
<keyword evidence="13 18" id="KW-1133">Transmembrane helix</keyword>
<dbReference type="RefSeq" id="WP_263608490.1">
    <property type="nucleotide sequence ID" value="NZ_JAOVQM010000003.1"/>
</dbReference>
<dbReference type="InterPro" id="IPR023214">
    <property type="entry name" value="HAD_sf"/>
</dbReference>
<keyword evidence="14" id="KW-0406">Ion transport</keyword>
<dbReference type="Gene3D" id="3.30.70.100">
    <property type="match status" value="2"/>
</dbReference>
<proteinExistence type="inferred from homology"/>
<gene>
    <name evidence="20" type="ORF">N7548_05625</name>
</gene>
<evidence type="ECO:0000256" key="1">
    <source>
        <dbReference type="ARBA" id="ARBA00004127"/>
    </source>
</evidence>
<dbReference type="InterPro" id="IPR036163">
    <property type="entry name" value="HMA_dom_sf"/>
</dbReference>
<dbReference type="SUPFAM" id="SSF56784">
    <property type="entry name" value="HAD-like"/>
    <property type="match status" value="1"/>
</dbReference>
<keyword evidence="6 18" id="KW-0479">Metal-binding</keyword>
<dbReference type="SUPFAM" id="SSF81653">
    <property type="entry name" value="Calcium ATPase, transduction domain A"/>
    <property type="match status" value="1"/>
</dbReference>
<evidence type="ECO:0000256" key="9">
    <source>
        <dbReference type="ARBA" id="ARBA00022796"/>
    </source>
</evidence>
<dbReference type="InterPro" id="IPR006122">
    <property type="entry name" value="HMA_Cu_ion-bd"/>
</dbReference>
<keyword evidence="18" id="KW-1003">Cell membrane</keyword>
<dbReference type="CDD" id="cd00371">
    <property type="entry name" value="HMA"/>
    <property type="match status" value="2"/>
</dbReference>
<dbReference type="CDD" id="cd02094">
    <property type="entry name" value="P-type_ATPase_Cu-like"/>
    <property type="match status" value="1"/>
</dbReference>
<evidence type="ECO:0000256" key="16">
    <source>
        <dbReference type="ARBA" id="ARBA00029719"/>
    </source>
</evidence>
<dbReference type="SUPFAM" id="SSF55008">
    <property type="entry name" value="HMA, heavy metal-associated domain"/>
    <property type="match status" value="2"/>
</dbReference>
<dbReference type="Pfam" id="PF00122">
    <property type="entry name" value="E1-E2_ATPase"/>
    <property type="match status" value="1"/>
</dbReference>
<evidence type="ECO:0000256" key="6">
    <source>
        <dbReference type="ARBA" id="ARBA00022723"/>
    </source>
</evidence>
<feature type="transmembrane region" description="Helical" evidence="18">
    <location>
        <begin position="157"/>
        <end position="176"/>
    </location>
</feature>
<dbReference type="NCBIfam" id="TIGR01494">
    <property type="entry name" value="ATPase_P-type"/>
    <property type="match status" value="1"/>
</dbReference>
<dbReference type="InterPro" id="IPR059000">
    <property type="entry name" value="ATPase_P-type_domA"/>
</dbReference>
<feature type="transmembrane region" description="Helical" evidence="18">
    <location>
        <begin position="196"/>
        <end position="220"/>
    </location>
</feature>
<accession>A0ABT2Y8F9</accession>